<dbReference type="EMBL" id="JDVG02000193">
    <property type="protein sequence ID" value="KFB73616.1"/>
    <property type="molecule type" value="Genomic_DNA"/>
</dbReference>
<accession>A0A080LY32</accession>
<gene>
    <name evidence="1" type="ORF">AW09_001126</name>
</gene>
<organism evidence="1 2">
    <name type="scientific">Candidatus Accumulibacter phosphatis</name>
    <dbReference type="NCBI Taxonomy" id="327160"/>
    <lineage>
        <taxon>Bacteria</taxon>
        <taxon>Pseudomonadati</taxon>
        <taxon>Pseudomonadota</taxon>
        <taxon>Betaproteobacteria</taxon>
        <taxon>Candidatus Accumulibacter</taxon>
    </lineage>
</organism>
<sequence length="113" mass="12351">MAKRRQRALCKLDSSWGGGTLLQFDGLQQRLQCFGKLGHTIQADDRQGALHLVQMGAAEPDLRAVAAPIGSARGELLQCRVASFEGEVDLALDPGQRADIEVRRSIHLSFRTP</sequence>
<evidence type="ECO:0000313" key="2">
    <source>
        <dbReference type="Proteomes" id="UP000020077"/>
    </source>
</evidence>
<name>A0A080LY32_9PROT</name>
<dbReference type="AlphaFoldDB" id="A0A080LY32"/>
<dbReference type="Proteomes" id="UP000020077">
    <property type="component" value="Unassembled WGS sequence"/>
</dbReference>
<evidence type="ECO:0000313" key="1">
    <source>
        <dbReference type="EMBL" id="KFB73616.1"/>
    </source>
</evidence>
<comment type="caution">
    <text evidence="1">The sequence shown here is derived from an EMBL/GenBank/DDBJ whole genome shotgun (WGS) entry which is preliminary data.</text>
</comment>
<protein>
    <submittedName>
        <fullName evidence="1">Uncharacterized protein</fullName>
    </submittedName>
</protein>
<reference evidence="1 2" key="1">
    <citation type="submission" date="2014-02" db="EMBL/GenBank/DDBJ databases">
        <title>Expanding our view of genomic diversity in Candidatus Accumulibacter clades.</title>
        <authorList>
            <person name="Skennerton C.T."/>
            <person name="Barr J.J."/>
            <person name="Slater F.R."/>
            <person name="Bond P.L."/>
            <person name="Tyson G.W."/>
        </authorList>
    </citation>
    <scope>NUCLEOTIDE SEQUENCE [LARGE SCALE GENOMIC DNA]</scope>
    <source>
        <strain evidence="2">BA-91</strain>
    </source>
</reference>
<proteinExistence type="predicted"/>